<gene>
    <name evidence="1" type="ORF">ACM01_46810</name>
</gene>
<dbReference type="AlphaFoldDB" id="A0A0J7YQK2"/>
<sequence>MVIGVSEIDAGRPPGRVNPATFSMISRSATPRPAVILAGAQSMSLSATVNTDMAEVPLSA</sequence>
<name>A0A0J7YQK2_STRVR</name>
<organism evidence="1 2">
    <name type="scientific">Streptomyces viridochromogenes</name>
    <dbReference type="NCBI Taxonomy" id="1938"/>
    <lineage>
        <taxon>Bacteria</taxon>
        <taxon>Bacillati</taxon>
        <taxon>Actinomycetota</taxon>
        <taxon>Actinomycetes</taxon>
        <taxon>Kitasatosporales</taxon>
        <taxon>Streptomycetaceae</taxon>
        <taxon>Streptomyces</taxon>
    </lineage>
</organism>
<evidence type="ECO:0000313" key="2">
    <source>
        <dbReference type="Proteomes" id="UP000037432"/>
    </source>
</evidence>
<dbReference type="Proteomes" id="UP000037432">
    <property type="component" value="Unassembled WGS sequence"/>
</dbReference>
<evidence type="ECO:0000313" key="1">
    <source>
        <dbReference type="EMBL" id="KMS65772.1"/>
    </source>
</evidence>
<comment type="caution">
    <text evidence="1">The sequence shown here is derived from an EMBL/GenBank/DDBJ whole genome shotgun (WGS) entry which is preliminary data.</text>
</comment>
<reference evidence="1 2" key="1">
    <citation type="submission" date="2015-06" db="EMBL/GenBank/DDBJ databases">
        <authorList>
            <person name="Ju K.-S."/>
            <person name="Doroghazi J.R."/>
            <person name="Metcalf W.W."/>
        </authorList>
    </citation>
    <scope>NUCLEOTIDE SEQUENCE [LARGE SCALE GENOMIC DNA]</scope>
    <source>
        <strain evidence="1 2">NRRL 3414</strain>
    </source>
</reference>
<dbReference type="EMBL" id="LFNT01000272">
    <property type="protein sequence ID" value="KMS65772.1"/>
    <property type="molecule type" value="Genomic_DNA"/>
</dbReference>
<protein>
    <submittedName>
        <fullName evidence="1">Uncharacterized protein</fullName>
    </submittedName>
</protein>
<proteinExistence type="predicted"/>
<accession>A0A0J7YQK2</accession>